<accession>A0ABQ2JKU1</accession>
<keyword evidence="3" id="KW-1185">Reference proteome</keyword>
<dbReference type="Proteomes" id="UP000605099">
    <property type="component" value="Unassembled WGS sequence"/>
</dbReference>
<dbReference type="InterPro" id="IPR041581">
    <property type="entry name" value="Glyoxalase_6"/>
</dbReference>
<protein>
    <submittedName>
        <fullName evidence="2">Glyoxalase</fullName>
    </submittedName>
</protein>
<dbReference type="Pfam" id="PF18029">
    <property type="entry name" value="Glyoxalase_6"/>
    <property type="match status" value="1"/>
</dbReference>
<dbReference type="EMBL" id="BMLK01000008">
    <property type="protein sequence ID" value="GGN49203.1"/>
    <property type="molecule type" value="Genomic_DNA"/>
</dbReference>
<evidence type="ECO:0000259" key="1">
    <source>
        <dbReference type="PROSITE" id="PS51819"/>
    </source>
</evidence>
<dbReference type="Gene3D" id="3.10.180.10">
    <property type="entry name" value="2,3-Dihydroxybiphenyl 1,2-Dioxygenase, domain 1"/>
    <property type="match status" value="1"/>
</dbReference>
<dbReference type="PROSITE" id="PS51819">
    <property type="entry name" value="VOC"/>
    <property type="match status" value="1"/>
</dbReference>
<organism evidence="2 3">
    <name type="scientific">Novosphingobium indicum</name>
    <dbReference type="NCBI Taxonomy" id="462949"/>
    <lineage>
        <taxon>Bacteria</taxon>
        <taxon>Pseudomonadati</taxon>
        <taxon>Pseudomonadota</taxon>
        <taxon>Alphaproteobacteria</taxon>
        <taxon>Sphingomonadales</taxon>
        <taxon>Sphingomonadaceae</taxon>
        <taxon>Novosphingobium</taxon>
    </lineage>
</organism>
<gene>
    <name evidence="2" type="ORF">GCM10011349_19560</name>
</gene>
<dbReference type="SUPFAM" id="SSF54593">
    <property type="entry name" value="Glyoxalase/Bleomycin resistance protein/Dihydroxybiphenyl dioxygenase"/>
    <property type="match status" value="1"/>
</dbReference>
<dbReference type="InterPro" id="IPR037523">
    <property type="entry name" value="VOC_core"/>
</dbReference>
<name>A0ABQ2JKU1_9SPHN</name>
<proteinExistence type="predicted"/>
<dbReference type="InterPro" id="IPR029068">
    <property type="entry name" value="Glyas_Bleomycin-R_OHBP_Dase"/>
</dbReference>
<feature type="domain" description="VOC" evidence="1">
    <location>
        <begin position="2"/>
        <end position="124"/>
    </location>
</feature>
<sequence>MKLSAATFVARDVDALAGFYGAALGLAETVDDSPRYRELEGGGVRVGFAFTGAYELLGLQDDAEVSGLRSFLTFEVPEADMAEAVAQAVGQGAALVKAPYRTHFGALLAVLRDPEGNAFRLVGGAA</sequence>
<evidence type="ECO:0000313" key="3">
    <source>
        <dbReference type="Proteomes" id="UP000605099"/>
    </source>
</evidence>
<reference evidence="3" key="1">
    <citation type="journal article" date="2019" name="Int. J. Syst. Evol. Microbiol.">
        <title>The Global Catalogue of Microorganisms (GCM) 10K type strain sequencing project: providing services to taxonomists for standard genome sequencing and annotation.</title>
        <authorList>
            <consortium name="The Broad Institute Genomics Platform"/>
            <consortium name="The Broad Institute Genome Sequencing Center for Infectious Disease"/>
            <person name="Wu L."/>
            <person name="Ma J."/>
        </authorList>
    </citation>
    <scope>NUCLEOTIDE SEQUENCE [LARGE SCALE GENOMIC DNA]</scope>
    <source>
        <strain evidence="3">CGMCC 1.6784</strain>
    </source>
</reference>
<dbReference type="RefSeq" id="WP_188819504.1">
    <property type="nucleotide sequence ID" value="NZ_BMLK01000008.1"/>
</dbReference>
<evidence type="ECO:0000313" key="2">
    <source>
        <dbReference type="EMBL" id="GGN49203.1"/>
    </source>
</evidence>
<comment type="caution">
    <text evidence="2">The sequence shown here is derived from an EMBL/GenBank/DDBJ whole genome shotgun (WGS) entry which is preliminary data.</text>
</comment>